<feature type="signal peptide" evidence="1">
    <location>
        <begin position="1"/>
        <end position="18"/>
    </location>
</feature>
<proteinExistence type="predicted"/>
<keyword evidence="3" id="KW-1185">Reference proteome</keyword>
<feature type="chain" id="PRO_5026337299" evidence="1">
    <location>
        <begin position="19"/>
        <end position="416"/>
    </location>
</feature>
<comment type="caution">
    <text evidence="2">The sequence shown here is derived from an EMBL/GenBank/DDBJ whole genome shotgun (WGS) entry which is preliminary data.</text>
</comment>
<evidence type="ECO:0000256" key="1">
    <source>
        <dbReference type="SAM" id="SignalP"/>
    </source>
</evidence>
<dbReference type="EMBL" id="VJMJ01000169">
    <property type="protein sequence ID" value="KAF0729106.1"/>
    <property type="molecule type" value="Genomic_DNA"/>
</dbReference>
<dbReference type="PANTHER" id="PTHR31252">
    <property type="entry name" value="DUF4419 DOMAIN-CONTAINING PROTEIN"/>
    <property type="match status" value="1"/>
</dbReference>
<dbReference type="InterPro" id="IPR025533">
    <property type="entry name" value="DUF4419"/>
</dbReference>
<protein>
    <submittedName>
        <fullName evidence="2">Uncharacterized protein</fullName>
    </submittedName>
</protein>
<dbReference type="PANTHER" id="PTHR31252:SF11">
    <property type="entry name" value="DUF4419 DOMAIN-CONTAINING PROTEIN"/>
    <property type="match status" value="1"/>
</dbReference>
<dbReference type="Proteomes" id="UP000481153">
    <property type="component" value="Unassembled WGS sequence"/>
</dbReference>
<evidence type="ECO:0000313" key="2">
    <source>
        <dbReference type="EMBL" id="KAF0729106.1"/>
    </source>
</evidence>
<dbReference type="VEuPathDB" id="FungiDB:AeMF1_012139"/>
<dbReference type="Pfam" id="PF14388">
    <property type="entry name" value="DUF4419"/>
    <property type="match status" value="1"/>
</dbReference>
<reference evidence="2 3" key="1">
    <citation type="submission" date="2019-07" db="EMBL/GenBank/DDBJ databases">
        <title>Genomics analysis of Aphanomyces spp. identifies a new class of oomycete effector associated with host adaptation.</title>
        <authorList>
            <person name="Gaulin E."/>
        </authorList>
    </citation>
    <scope>NUCLEOTIDE SEQUENCE [LARGE SCALE GENOMIC DNA]</scope>
    <source>
        <strain evidence="2 3">ATCC 201684</strain>
    </source>
</reference>
<gene>
    <name evidence="2" type="ORF">Ae201684_013242</name>
</gene>
<evidence type="ECO:0000313" key="3">
    <source>
        <dbReference type="Proteomes" id="UP000481153"/>
    </source>
</evidence>
<sequence length="416" mass="46890">MRLWLLVSILLSFSAVYADITFAVSPVQLYKVQERTTNEMKTILIGLTEFKEQDCKTILQVHPHQYKTVPSTSGFVLGAIQAYSYHHNLVIRPDDIWLAIMVQFGFYVHGNAETLRGSLVKHQGRKEIIVNGLDTLHSADYGGMAKEMIGKMEEHLVDPSMKEWILPAFSTTTDHDRIAGSVVMMATMKTYFSYTFNLLCGIPNVTLLGTVQDWEGVQSRVENLRQFGGHMDEWVDVLLVVLDQFVMTAKGQVDVDLPKNLLRKRSYILSYRQLQIVATLSANIDKCIPKHLQRLSSIYPNRSSILESLGTSPFFNTIAQLKVGMIVFLSSTWYDMWPANMSDLCSAPLSSIKTSTVKYPAGMSFVLMIGNSDSVTRPQFVTDFVDPCQCPSSSKTQKTLIQPLIYAAKSRHPRRL</sequence>
<keyword evidence="1" id="KW-0732">Signal</keyword>
<name>A0A6G0WP49_9STRA</name>
<accession>A0A6G0WP49</accession>
<dbReference type="AlphaFoldDB" id="A0A6G0WP49"/>
<organism evidence="2 3">
    <name type="scientific">Aphanomyces euteiches</name>
    <dbReference type="NCBI Taxonomy" id="100861"/>
    <lineage>
        <taxon>Eukaryota</taxon>
        <taxon>Sar</taxon>
        <taxon>Stramenopiles</taxon>
        <taxon>Oomycota</taxon>
        <taxon>Saprolegniomycetes</taxon>
        <taxon>Saprolegniales</taxon>
        <taxon>Verrucalvaceae</taxon>
        <taxon>Aphanomyces</taxon>
    </lineage>
</organism>